<comment type="caution">
    <text evidence="1">The sequence shown here is derived from an EMBL/GenBank/DDBJ whole genome shotgun (WGS) entry which is preliminary data.</text>
</comment>
<gene>
    <name evidence="1" type="ORF">ALNOE001_01260</name>
</gene>
<accession>A0A366MG40</accession>
<dbReference type="Proteomes" id="UP000253099">
    <property type="component" value="Unassembled WGS sequence"/>
</dbReference>
<dbReference type="EMBL" id="NIZT01000003">
    <property type="protein sequence ID" value="RBQ24479.1"/>
    <property type="molecule type" value="Genomic_DNA"/>
</dbReference>
<evidence type="ECO:0000313" key="2">
    <source>
        <dbReference type="Proteomes" id="UP000253099"/>
    </source>
</evidence>
<name>A0A366MG40_9EURY</name>
<proteinExistence type="predicted"/>
<dbReference type="AlphaFoldDB" id="A0A366MG40"/>
<organism evidence="1 2">
    <name type="scientific">Candidatus Methanobinarius endosymbioticus</name>
    <dbReference type="NCBI Taxonomy" id="2006182"/>
    <lineage>
        <taxon>Archaea</taxon>
        <taxon>Methanobacteriati</taxon>
        <taxon>Methanobacteriota</taxon>
        <taxon>Methanomada group</taxon>
        <taxon>Methanobacteria</taxon>
        <taxon>Methanobacteriales</taxon>
        <taxon>Methanobacteriaceae</taxon>
        <taxon>Candidatus Methanobinarius</taxon>
    </lineage>
</organism>
<reference evidence="1 2" key="1">
    <citation type="submission" date="2018-06" db="EMBL/GenBank/DDBJ databases">
        <title>Genomic insight into two independent archaeal endosymbiosis events.</title>
        <authorList>
            <person name="Lind A.E."/>
            <person name="Lewis W.H."/>
            <person name="Spang A."/>
            <person name="Guy L."/>
            <person name="Embley M.T."/>
            <person name="Ettema T.J.G."/>
        </authorList>
    </citation>
    <scope>NUCLEOTIDE SEQUENCE [LARGE SCALE GENOMIC DNA]</scope>
    <source>
        <strain evidence="1">NOE</strain>
    </source>
</reference>
<sequence>MKNVEKRANKYINNIFLLFFIFSFLAVSADDYVIDNSTGISTRITNTEDGAH</sequence>
<keyword evidence="2" id="KW-1185">Reference proteome</keyword>
<protein>
    <submittedName>
        <fullName evidence="1">Uncharacterized protein</fullName>
    </submittedName>
</protein>
<evidence type="ECO:0000313" key="1">
    <source>
        <dbReference type="EMBL" id="RBQ24479.1"/>
    </source>
</evidence>